<keyword evidence="4" id="KW-0175">Coiled coil</keyword>
<dbReference type="InterPro" id="IPR041627">
    <property type="entry name" value="AAA_lid_6"/>
</dbReference>
<feature type="domain" description="AAA+ ATPase" evidence="6">
    <location>
        <begin position="370"/>
        <end position="513"/>
    </location>
</feature>
<dbReference type="PANTHER" id="PTHR43392:SF2">
    <property type="entry name" value="AAA-TYPE ATPASE FAMILY PROTEIN _ ANKYRIN REPEAT FAMILY PROTEIN"/>
    <property type="match status" value="1"/>
</dbReference>
<protein>
    <recommendedName>
        <fullName evidence="6">AAA+ ATPase domain-containing protein</fullName>
    </recommendedName>
</protein>
<feature type="compositionally biased region" description="Low complexity" evidence="5">
    <location>
        <begin position="1"/>
        <end position="12"/>
    </location>
</feature>
<dbReference type="EMBL" id="JAIMJC010000005">
    <property type="protein sequence ID" value="KAH0524408.1"/>
    <property type="molecule type" value="Genomic_DNA"/>
</dbReference>
<dbReference type="InterPro" id="IPR003959">
    <property type="entry name" value="ATPase_AAA_core"/>
</dbReference>
<dbReference type="FunFam" id="1.10.8.60:FF:000160">
    <property type="entry name" value="WGS project CABT00000000 data, contig 2.55"/>
    <property type="match status" value="1"/>
</dbReference>
<evidence type="ECO:0000313" key="8">
    <source>
        <dbReference type="Proteomes" id="UP000826573"/>
    </source>
</evidence>
<dbReference type="SUPFAM" id="SSF52540">
    <property type="entry name" value="P-loop containing nucleoside triphosphate hydrolases"/>
    <property type="match status" value="3"/>
</dbReference>
<dbReference type="InterPro" id="IPR029058">
    <property type="entry name" value="AB_hydrolase_fold"/>
</dbReference>
<dbReference type="Gene3D" id="3.40.50.300">
    <property type="entry name" value="P-loop containing nucleotide triphosphate hydrolases"/>
    <property type="match status" value="3"/>
</dbReference>
<dbReference type="InterPro" id="IPR000641">
    <property type="entry name" value="CbxX/CfxQ"/>
</dbReference>
<dbReference type="InterPro" id="IPR050773">
    <property type="entry name" value="CbxX/CfxQ_RuBisCO_ESX"/>
</dbReference>
<dbReference type="Gene3D" id="3.40.50.1820">
    <property type="entry name" value="alpha/beta hydrolase"/>
    <property type="match status" value="1"/>
</dbReference>
<dbReference type="CDD" id="cd00009">
    <property type="entry name" value="AAA"/>
    <property type="match status" value="1"/>
</dbReference>
<proteinExistence type="inferred from homology"/>
<dbReference type="SMART" id="SM00382">
    <property type="entry name" value="AAA"/>
    <property type="match status" value="3"/>
</dbReference>
<dbReference type="PANTHER" id="PTHR43392">
    <property type="entry name" value="AAA-TYPE ATPASE FAMILY PROTEIN / ANKYRIN REPEAT FAMILY PROTEIN"/>
    <property type="match status" value="1"/>
</dbReference>
<dbReference type="GO" id="GO:0005524">
    <property type="term" value="F:ATP binding"/>
    <property type="evidence" value="ECO:0007669"/>
    <property type="project" value="UniProtKB-KW"/>
</dbReference>
<evidence type="ECO:0000256" key="1">
    <source>
        <dbReference type="ARBA" id="ARBA00010378"/>
    </source>
</evidence>
<sequence>MEASKAAASKQKSASEKAQEKNQQKQPSTNYEDLDLPAQEWEDMKRDDGARNDALDDLMGLIGLESVKREFLSVKTNVDIKIRQGVALSDTRLSCSLLGNPGTGKTTVARIWGRFLTGIGAIPGDSFKETTGSKLANMGVKGCEDLLEQIKEDGGGVLFIDEAYQLSSGNSPGGKAVLDFLLAEVENLRGKVVFVLAGYSKQMESFFAHNPGFPSRFPITMNFEDYTDEELLRILKRQVNRKYNNQMEIEDGPDGLYFRIAARRVGRGRGKEGFGNARSIENCLARIEKRQANRIRLERRAKKSPNDFLFTKEDIIGPEPSLSLQSCKAWEKMNEMIGLKEVKEQVKILLDSLTTNYERELAEEPPMEFTLNRVFLGSPGTGKTTVAKLYGEILGTLGLLSNGELVIKTPADFIGSALGQSESQTKGILASTIGKVLVIDEAYGLYGGKGVTDPYKTSVVDTIVAEVQNVPGDDRCVILIGYQEQMEEMFQNVNPGLSRRFSVDTPFVFEDFDDDGLRQVLDLKLKDSGFTTTGEGKTAALDVLIRERNRPNFGNGGAVTNLLSKAKASYQKRKATGKFKRNQLEAEDFDEDFDRSTRTETNVKQLFQDDIGREEIIQKLENIQSRVRQLKALGMDVKEEIPFNFLFRGPPGTGKTTTARKMGKVYYDMGFLSKATVEECSATDLIAEYVGQTGPKVQKVLEKSLGRVLLIDEAYRFAGSGFAQEAIDELVGLITTPKYQGKLIIILAGRPNSIPLLFVHGWPGSFVEVTKIIQSFSEPKSDDVPSFHVVAPSLPNFGFSDKVTKKAFGLKQYAETMHKLMLKLGYDKYVTQGGDWGYMVTRAISLYYPDHCLAVHVNLMSVRPTPWRAFWLAARYYLGLLSEDEQNGLFRSLWYLKHSSGYMILQSTKPNTIGFALADSPVALLAWVYEKLQEWTDEYPWTDQEILEWISIYYFSRAGPASSVTIYYELIGKQRDELTKIAEYIPNVPLGISLFPKDVIVPPKSWGGYLGPVVFHATHKKGGHFAAYECPDELVGDLRQMFGRQGGAAKVARVFEST</sequence>
<dbReference type="GO" id="GO:0016887">
    <property type="term" value="F:ATP hydrolysis activity"/>
    <property type="evidence" value="ECO:0007669"/>
    <property type="project" value="InterPro"/>
</dbReference>
<feature type="domain" description="AAA+ ATPase" evidence="6">
    <location>
        <begin position="641"/>
        <end position="774"/>
    </location>
</feature>
<dbReference type="InterPro" id="IPR003593">
    <property type="entry name" value="AAA+_ATPase"/>
</dbReference>
<dbReference type="InterPro" id="IPR000073">
    <property type="entry name" value="AB_hydrolase_1"/>
</dbReference>
<accession>A0A9P8KPU1</accession>
<comment type="similarity">
    <text evidence="1">Belongs to the CbxX/CfxQ family.</text>
</comment>
<dbReference type="Gene3D" id="1.10.8.60">
    <property type="match status" value="2"/>
</dbReference>
<feature type="domain" description="AAA+ ATPase" evidence="6">
    <location>
        <begin position="91"/>
        <end position="237"/>
    </location>
</feature>
<evidence type="ECO:0000259" key="6">
    <source>
        <dbReference type="SMART" id="SM00382"/>
    </source>
</evidence>
<dbReference type="SUPFAM" id="SSF53474">
    <property type="entry name" value="alpha/beta-Hydrolases"/>
    <property type="match status" value="1"/>
</dbReference>
<keyword evidence="8" id="KW-1185">Reference proteome</keyword>
<organism evidence="7 8">
    <name type="scientific">Trichoderma semiorbis</name>
    <dbReference type="NCBI Taxonomy" id="1491008"/>
    <lineage>
        <taxon>Eukaryota</taxon>
        <taxon>Fungi</taxon>
        <taxon>Dikarya</taxon>
        <taxon>Ascomycota</taxon>
        <taxon>Pezizomycotina</taxon>
        <taxon>Sordariomycetes</taxon>
        <taxon>Hypocreomycetidae</taxon>
        <taxon>Hypocreales</taxon>
        <taxon>Hypocreaceae</taxon>
        <taxon>Trichoderma</taxon>
    </lineage>
</organism>
<comment type="caution">
    <text evidence="7">The sequence shown here is derived from an EMBL/GenBank/DDBJ whole genome shotgun (WGS) entry which is preliminary data.</text>
</comment>
<keyword evidence="2" id="KW-0547">Nucleotide-binding</keyword>
<feature type="region of interest" description="Disordered" evidence="5">
    <location>
        <begin position="1"/>
        <end position="38"/>
    </location>
</feature>
<reference evidence="7 8" key="1">
    <citation type="submission" date="2021-08" db="EMBL/GenBank/DDBJ databases">
        <title>The highly contiguous genome resource for Trichoderma semiorbis FJ059, a fungal antagonistic to plant pathogens.</title>
        <authorList>
            <person name="Liu T."/>
        </authorList>
    </citation>
    <scope>NUCLEOTIDE SEQUENCE [LARGE SCALE GENOMIC DNA]</scope>
    <source>
        <strain evidence="7 8">FJ059</strain>
    </source>
</reference>
<evidence type="ECO:0000256" key="5">
    <source>
        <dbReference type="SAM" id="MobiDB-lite"/>
    </source>
</evidence>
<name>A0A9P8KPU1_9HYPO</name>
<evidence type="ECO:0000256" key="2">
    <source>
        <dbReference type="ARBA" id="ARBA00022741"/>
    </source>
</evidence>
<dbReference type="Pfam" id="PF00004">
    <property type="entry name" value="AAA"/>
    <property type="match status" value="3"/>
</dbReference>
<feature type="coiled-coil region" evidence="4">
    <location>
        <begin position="613"/>
        <end position="640"/>
    </location>
</feature>
<dbReference type="Proteomes" id="UP000826573">
    <property type="component" value="Unassembled WGS sequence"/>
</dbReference>
<keyword evidence="3" id="KW-0067">ATP-binding</keyword>
<dbReference type="InterPro" id="IPR027417">
    <property type="entry name" value="P-loop_NTPase"/>
</dbReference>
<dbReference type="AlphaFoldDB" id="A0A9P8KPU1"/>
<dbReference type="FunFam" id="3.40.50.300:FF:000216">
    <property type="entry name" value="Type VII secretion ATPase EccA"/>
    <property type="match status" value="2"/>
</dbReference>
<dbReference type="Pfam" id="PF17866">
    <property type="entry name" value="AAA_lid_6"/>
    <property type="match status" value="1"/>
</dbReference>
<gene>
    <name evidence="7" type="ORF">TsFJ059_006925</name>
</gene>
<dbReference type="Pfam" id="PF00561">
    <property type="entry name" value="Abhydrolase_1"/>
    <property type="match status" value="1"/>
</dbReference>
<feature type="compositionally biased region" description="Basic and acidic residues" evidence="5">
    <location>
        <begin position="13"/>
        <end position="23"/>
    </location>
</feature>
<evidence type="ECO:0000256" key="4">
    <source>
        <dbReference type="SAM" id="Coils"/>
    </source>
</evidence>
<evidence type="ECO:0000256" key="3">
    <source>
        <dbReference type="ARBA" id="ARBA00022840"/>
    </source>
</evidence>
<evidence type="ECO:0000313" key="7">
    <source>
        <dbReference type="EMBL" id="KAH0524408.1"/>
    </source>
</evidence>
<dbReference type="PRINTS" id="PR00819">
    <property type="entry name" value="CBXCFQXSUPER"/>
</dbReference>